<accession>A0A0K2SZN3</accession>
<proteinExistence type="predicted"/>
<protein>
    <submittedName>
        <fullName evidence="1">Uncharacterized protein</fullName>
    </submittedName>
</protein>
<reference evidence="1" key="1">
    <citation type="submission" date="2014-05" db="EMBL/GenBank/DDBJ databases">
        <authorList>
            <person name="Chronopoulou M."/>
        </authorList>
    </citation>
    <scope>NUCLEOTIDE SEQUENCE</scope>
    <source>
        <tissue evidence="1">Whole organism</tissue>
    </source>
</reference>
<sequence length="74" mass="8533">MELCMFLDHGNSHILVLSLKYSERLRIRRLKSLIDSSIIISPRNEDGVLLQSPHTKEGFSNSISNPRYETQFIS</sequence>
<dbReference type="AlphaFoldDB" id="A0A0K2SZN3"/>
<name>A0A0K2SZN3_LEPSM</name>
<dbReference type="EMBL" id="HACA01001852">
    <property type="protein sequence ID" value="CDW19213.1"/>
    <property type="molecule type" value="Transcribed_RNA"/>
</dbReference>
<organism evidence="1">
    <name type="scientific">Lepeophtheirus salmonis</name>
    <name type="common">Salmon louse</name>
    <name type="synonym">Caligus salmonis</name>
    <dbReference type="NCBI Taxonomy" id="72036"/>
    <lineage>
        <taxon>Eukaryota</taxon>
        <taxon>Metazoa</taxon>
        <taxon>Ecdysozoa</taxon>
        <taxon>Arthropoda</taxon>
        <taxon>Crustacea</taxon>
        <taxon>Multicrustacea</taxon>
        <taxon>Hexanauplia</taxon>
        <taxon>Copepoda</taxon>
        <taxon>Siphonostomatoida</taxon>
        <taxon>Caligidae</taxon>
        <taxon>Lepeophtheirus</taxon>
    </lineage>
</organism>
<evidence type="ECO:0000313" key="1">
    <source>
        <dbReference type="EMBL" id="CDW19213.1"/>
    </source>
</evidence>